<reference evidence="2" key="1">
    <citation type="submission" date="2016-10" db="EMBL/GenBank/DDBJ databases">
        <authorList>
            <person name="Varghese N."/>
            <person name="Submissions S."/>
        </authorList>
    </citation>
    <scope>NUCLEOTIDE SEQUENCE [LARGE SCALE GENOMIC DNA]</scope>
    <source>
        <strain evidence="2">DSM 25329</strain>
    </source>
</reference>
<dbReference type="Proteomes" id="UP000198748">
    <property type="component" value="Unassembled WGS sequence"/>
</dbReference>
<accession>A0A1G6VB41</accession>
<sequence length="70" mass="7618">MVFLKSITKARGLLPRIPTPNYLLAKTSRIAVDATSFLANHIVSSPDSLNGRILRRISAISPALALKITF</sequence>
<organism evidence="1 2">
    <name type="scientific">Dyadobacter soli</name>
    <dbReference type="NCBI Taxonomy" id="659014"/>
    <lineage>
        <taxon>Bacteria</taxon>
        <taxon>Pseudomonadati</taxon>
        <taxon>Bacteroidota</taxon>
        <taxon>Cytophagia</taxon>
        <taxon>Cytophagales</taxon>
        <taxon>Spirosomataceae</taxon>
        <taxon>Dyadobacter</taxon>
    </lineage>
</organism>
<proteinExistence type="predicted"/>
<evidence type="ECO:0000313" key="1">
    <source>
        <dbReference type="EMBL" id="SDD50879.1"/>
    </source>
</evidence>
<dbReference type="STRING" id="659014.SAMN04487996_101196"/>
<evidence type="ECO:0000313" key="2">
    <source>
        <dbReference type="Proteomes" id="UP000198748"/>
    </source>
</evidence>
<name>A0A1G6VB41_9BACT</name>
<gene>
    <name evidence="1" type="ORF">SAMN04487996_101196</name>
</gene>
<dbReference type="AlphaFoldDB" id="A0A1G6VB41"/>
<protein>
    <submittedName>
        <fullName evidence="1">Uncharacterized protein</fullName>
    </submittedName>
</protein>
<dbReference type="EMBL" id="FNAN01000001">
    <property type="protein sequence ID" value="SDD50879.1"/>
    <property type="molecule type" value="Genomic_DNA"/>
</dbReference>
<keyword evidence="2" id="KW-1185">Reference proteome</keyword>